<gene>
    <name evidence="1" type="ORF">MNBD_ALPHA05-762</name>
</gene>
<reference evidence="1" key="1">
    <citation type="submission" date="2018-06" db="EMBL/GenBank/DDBJ databases">
        <authorList>
            <person name="Zhirakovskaya E."/>
        </authorList>
    </citation>
    <scope>NUCLEOTIDE SEQUENCE</scope>
</reference>
<name>A0A3B0T3B3_9ZZZZ</name>
<dbReference type="EMBL" id="UOEH01000338">
    <property type="protein sequence ID" value="VAW01426.1"/>
    <property type="molecule type" value="Genomic_DNA"/>
</dbReference>
<proteinExistence type="predicted"/>
<evidence type="ECO:0000313" key="1">
    <source>
        <dbReference type="EMBL" id="VAW01426.1"/>
    </source>
</evidence>
<accession>A0A3B0T3B3</accession>
<organism evidence="1">
    <name type="scientific">hydrothermal vent metagenome</name>
    <dbReference type="NCBI Taxonomy" id="652676"/>
    <lineage>
        <taxon>unclassified sequences</taxon>
        <taxon>metagenomes</taxon>
        <taxon>ecological metagenomes</taxon>
    </lineage>
</organism>
<sequence>MGRRKEETETDVEFLDAYYTALRKRLETRLLYGVRRRDKFDTR</sequence>
<dbReference type="AlphaFoldDB" id="A0A3B0T3B3"/>
<protein>
    <submittedName>
        <fullName evidence="1">Uncharacterized protein</fullName>
    </submittedName>
</protein>